<dbReference type="Proteomes" id="UP001589627">
    <property type="component" value="Unassembled WGS sequence"/>
</dbReference>
<organism evidence="2 3">
    <name type="scientific">Actinoallomurus acaciae</name>
    <dbReference type="NCBI Taxonomy" id="502577"/>
    <lineage>
        <taxon>Bacteria</taxon>
        <taxon>Bacillati</taxon>
        <taxon>Actinomycetota</taxon>
        <taxon>Actinomycetes</taxon>
        <taxon>Streptosporangiales</taxon>
        <taxon>Thermomonosporaceae</taxon>
        <taxon>Actinoallomurus</taxon>
    </lineage>
</organism>
<gene>
    <name evidence="2" type="ORF">ACFFNX_51095</name>
</gene>
<name>A0ABV5YZL2_9ACTN</name>
<comment type="caution">
    <text evidence="2">The sequence shown here is derived from an EMBL/GenBank/DDBJ whole genome shotgun (WGS) entry which is preliminary data.</text>
</comment>
<protein>
    <submittedName>
        <fullName evidence="2">Uncharacterized protein</fullName>
    </submittedName>
</protein>
<dbReference type="EMBL" id="JBHLZP010001137">
    <property type="protein sequence ID" value="MFB9840518.1"/>
    <property type="molecule type" value="Genomic_DNA"/>
</dbReference>
<evidence type="ECO:0000313" key="3">
    <source>
        <dbReference type="Proteomes" id="UP001589627"/>
    </source>
</evidence>
<feature type="region of interest" description="Disordered" evidence="1">
    <location>
        <begin position="51"/>
        <end position="103"/>
    </location>
</feature>
<evidence type="ECO:0000313" key="2">
    <source>
        <dbReference type="EMBL" id="MFB9840518.1"/>
    </source>
</evidence>
<proteinExistence type="predicted"/>
<sequence length="103" mass="10689">AVPEPGHGTGPPGTGRAVRAAVGEAQVGDGAEKANAELTRGITELIALNRSRPGQDLTSEILAGPAKPSDEDALRQVLPPPHGGRGRVRAEPHRRRRARAAGR</sequence>
<accession>A0ABV5YZL2</accession>
<feature type="non-terminal residue" evidence="2">
    <location>
        <position position="1"/>
    </location>
</feature>
<keyword evidence="3" id="KW-1185">Reference proteome</keyword>
<reference evidence="2 3" key="1">
    <citation type="submission" date="2024-09" db="EMBL/GenBank/DDBJ databases">
        <authorList>
            <person name="Sun Q."/>
            <person name="Mori K."/>
        </authorList>
    </citation>
    <scope>NUCLEOTIDE SEQUENCE [LARGE SCALE GENOMIC DNA]</scope>
    <source>
        <strain evidence="2 3">TBRC 0563</strain>
    </source>
</reference>
<evidence type="ECO:0000256" key="1">
    <source>
        <dbReference type="SAM" id="MobiDB-lite"/>
    </source>
</evidence>
<feature type="compositionally biased region" description="Basic residues" evidence="1">
    <location>
        <begin position="84"/>
        <end position="103"/>
    </location>
</feature>